<accession>A0A8J2WV61</accession>
<organism evidence="1 2">
    <name type="scientific">Daphnia galeata</name>
    <dbReference type="NCBI Taxonomy" id="27404"/>
    <lineage>
        <taxon>Eukaryota</taxon>
        <taxon>Metazoa</taxon>
        <taxon>Ecdysozoa</taxon>
        <taxon>Arthropoda</taxon>
        <taxon>Crustacea</taxon>
        <taxon>Branchiopoda</taxon>
        <taxon>Diplostraca</taxon>
        <taxon>Cladocera</taxon>
        <taxon>Anomopoda</taxon>
        <taxon>Daphniidae</taxon>
        <taxon>Daphnia</taxon>
    </lineage>
</organism>
<dbReference type="OrthoDB" id="10570105at2759"/>
<dbReference type="EMBL" id="CAKKLH010000332">
    <property type="protein sequence ID" value="CAH0112839.1"/>
    <property type="molecule type" value="Genomic_DNA"/>
</dbReference>
<reference evidence="1" key="1">
    <citation type="submission" date="2021-11" db="EMBL/GenBank/DDBJ databases">
        <authorList>
            <person name="Schell T."/>
        </authorList>
    </citation>
    <scope>NUCLEOTIDE SEQUENCE</scope>
    <source>
        <strain evidence="1">M5</strain>
    </source>
</reference>
<evidence type="ECO:0000313" key="1">
    <source>
        <dbReference type="EMBL" id="CAH0112839.1"/>
    </source>
</evidence>
<comment type="caution">
    <text evidence="1">The sequence shown here is derived from an EMBL/GenBank/DDBJ whole genome shotgun (WGS) entry which is preliminary data.</text>
</comment>
<keyword evidence="2" id="KW-1185">Reference proteome</keyword>
<sequence length="429" mass="48510">MLVEHCKTSTKMTLSGKIVHGAEKDLVETRSIRRLRSNSPKKENRWPIFEKLPKRLSRKIKVEIDSKGKEPADHQIRRNDVIQLDSHYKLRQKIASHSDNFVDMELRSDATSLASSVPRAEQLLSSLSQPVSTTPSQRLNSIHEEARHLRSQISLSTTLPTVLSQLERLLELSASIVKEIRGSVAVEVHSQAIECFDYVWCASKMAVCRWEDMEGSTGGNSFIRAVKYAYTTLPIFIKWEKREHIEIVEHIILLSVNTVKNCQAQPSSSIQAVIEAVIKKEPMISVQKIVNTRPQSFKSKISAEERTNKKVKVVPSVAKVTIKKESEPLVHLPKEKDLDPTLEFCRLVNTAIWQNTKGRNTSGFKDDTGVYQPMYRYGIGKILNLYCPGKVTHLKCCGKVFDLLGLKAHVSQYHEAGRPNRTQPSIAPL</sequence>
<evidence type="ECO:0000313" key="2">
    <source>
        <dbReference type="Proteomes" id="UP000789390"/>
    </source>
</evidence>
<name>A0A8J2WV61_9CRUS</name>
<proteinExistence type="predicted"/>
<dbReference type="AlphaFoldDB" id="A0A8J2WV61"/>
<dbReference type="Proteomes" id="UP000789390">
    <property type="component" value="Unassembled WGS sequence"/>
</dbReference>
<gene>
    <name evidence="1" type="ORF">DGAL_LOCUS16632</name>
</gene>
<protein>
    <submittedName>
        <fullName evidence="1">Uncharacterized protein</fullName>
    </submittedName>
</protein>